<dbReference type="EMBL" id="BMVN01000008">
    <property type="protein sequence ID" value="GHA23444.1"/>
    <property type="molecule type" value="Genomic_DNA"/>
</dbReference>
<organism evidence="1 2">
    <name type="scientific">Streptomyces canarius</name>
    <dbReference type="NCBI Taxonomy" id="285453"/>
    <lineage>
        <taxon>Bacteria</taxon>
        <taxon>Bacillati</taxon>
        <taxon>Actinomycetota</taxon>
        <taxon>Actinomycetes</taxon>
        <taxon>Kitasatosporales</taxon>
        <taxon>Streptomycetaceae</taxon>
        <taxon>Streptomyces</taxon>
    </lineage>
</organism>
<dbReference type="Proteomes" id="UP000653644">
    <property type="component" value="Unassembled WGS sequence"/>
</dbReference>
<name>A0ABQ3CKU9_9ACTN</name>
<comment type="caution">
    <text evidence="1">The sequence shown here is derived from an EMBL/GenBank/DDBJ whole genome shotgun (WGS) entry which is preliminary data.</text>
</comment>
<evidence type="ECO:0008006" key="3">
    <source>
        <dbReference type="Google" id="ProtNLM"/>
    </source>
</evidence>
<keyword evidence="2" id="KW-1185">Reference proteome</keyword>
<reference evidence="2" key="1">
    <citation type="journal article" date="2019" name="Int. J. Syst. Evol. Microbiol.">
        <title>The Global Catalogue of Microorganisms (GCM) 10K type strain sequencing project: providing services to taxonomists for standard genome sequencing and annotation.</title>
        <authorList>
            <consortium name="The Broad Institute Genomics Platform"/>
            <consortium name="The Broad Institute Genome Sequencing Center for Infectious Disease"/>
            <person name="Wu L."/>
            <person name="Ma J."/>
        </authorList>
    </citation>
    <scope>NUCLEOTIDE SEQUENCE [LARGE SCALE GENOMIC DNA]</scope>
    <source>
        <strain evidence="2">JCM 4733</strain>
    </source>
</reference>
<evidence type="ECO:0000313" key="1">
    <source>
        <dbReference type="EMBL" id="GHA23444.1"/>
    </source>
</evidence>
<accession>A0ABQ3CKU9</accession>
<proteinExistence type="predicted"/>
<protein>
    <recommendedName>
        <fullName evidence="3">Transposase</fullName>
    </recommendedName>
</protein>
<gene>
    <name evidence="1" type="ORF">GCM10010345_30640</name>
</gene>
<evidence type="ECO:0000313" key="2">
    <source>
        <dbReference type="Proteomes" id="UP000653644"/>
    </source>
</evidence>
<sequence>MPAVEQVEALLRVGGMKPWSCWDQSSTWCGDAVRLLERDVRISTKARSAVRDRSKAASVH</sequence>